<dbReference type="Pfam" id="PF06048">
    <property type="entry name" value="DUF927"/>
    <property type="match status" value="1"/>
</dbReference>
<sequence>MMNNAPFFEKQPTDGITELFCLIGSKAWFALGYDKQNKTANSEEWHLLCQSTGKNTKQLPLVIGEKQLKEIHQLNITKTQKMIRFCVYGSISEEQKTALLLNIAQNSPLETVRFADNLGDITEDLSGYIQRLRQDKETQKIAELVSKNLVDNAPKKVPYIDYRDDENGEGLFYIVPIVDKESGEIINEKAKWICDNLELKGQGKDPQGEYYYLFSWQNADEQAPRLEAVHLADFGTETGWKQLKANGLKMTTGQGLTANLAQHFHAISKTVPQNWKITKLTGWQNGAYLLPNGEMIGEPHSPIYFTEKSGASLGYTTSGTLESWQREIADNLKGNHSMMLGVAVALSAPMLAILGRESFGVHLFADSSKGKSTTLNIANSIYGNPDKIRLSWSTTAVGIKNEATARNDGFITLDEIGQAKDAKNLEAIAYDLFNETGKIQGKKEGGNREVNRWKVTAFSTGEKDLETQLRLQGAKVHAGQLVRLLNVPLEEAKHLHQFSSNKAHADHLNEKVQEHFGVIGREWIKFLAENGELVRSTYKAIKTKWLDLTSNMSGQVQRVACDRFAILETALQLAKHLTQWAEGENAQAILKNFLNWKEDFGEKNREETTIIETLLDWINENEASFIEYPFDPNQRTPNKIAGFRVLGDEARKEEEHFLVYPKSFREILANYPIKMACEILANAGILVKPSRPEQNYEYMFIVSQKIIGKKKIRAYKIKPLLQNENDN</sequence>
<name>A0A836YY76_GLAPU</name>
<evidence type="ECO:0000259" key="1">
    <source>
        <dbReference type="Pfam" id="PF06048"/>
    </source>
</evidence>
<accession>A0A836YY76</accession>
<evidence type="ECO:0000313" key="2">
    <source>
        <dbReference type="EMBL" id="KDB44798.1"/>
    </source>
</evidence>
<proteinExistence type="predicted"/>
<dbReference type="RefSeq" id="WP_035525186.1">
    <property type="nucleotide sequence ID" value="NZ_JDSO01000197.1"/>
</dbReference>
<dbReference type="InterPro" id="IPR009270">
    <property type="entry name" value="DUF927"/>
</dbReference>
<reference evidence="2 3" key="1">
    <citation type="submission" date="2014-02" db="EMBL/GenBank/DDBJ databases">
        <title>Comparative genomics of Haemophilus parasuis isolated from pig lungs.</title>
        <authorList>
            <person name="Kittichotirat W."/>
            <person name="Bumgarner R.E."/>
            <person name="Lawrence P."/>
        </authorList>
    </citation>
    <scope>NUCLEOTIDE SEQUENCE [LARGE SCALE GENOMIC DNA]</scope>
    <source>
        <strain evidence="2 3">HPS10</strain>
    </source>
</reference>
<gene>
    <name evidence="2" type="ORF">HPS10_11225</name>
</gene>
<dbReference type="EMBL" id="JDSO01000197">
    <property type="protein sequence ID" value="KDB44798.1"/>
    <property type="molecule type" value="Genomic_DNA"/>
</dbReference>
<comment type="caution">
    <text evidence="2">The sequence shown here is derived from an EMBL/GenBank/DDBJ whole genome shotgun (WGS) entry which is preliminary data.</text>
</comment>
<dbReference type="Proteomes" id="UP000027036">
    <property type="component" value="Unassembled WGS sequence"/>
</dbReference>
<protein>
    <recommendedName>
        <fullName evidence="1">DUF927 domain-containing protein</fullName>
    </recommendedName>
</protein>
<feature type="domain" description="DUF927" evidence="1">
    <location>
        <begin position="186"/>
        <end position="451"/>
    </location>
</feature>
<dbReference type="AlphaFoldDB" id="A0A836YY76"/>
<evidence type="ECO:0000313" key="3">
    <source>
        <dbReference type="Proteomes" id="UP000027036"/>
    </source>
</evidence>
<organism evidence="2 3">
    <name type="scientific">Glaesserella parasuis HPS10</name>
    <dbReference type="NCBI Taxonomy" id="1450514"/>
    <lineage>
        <taxon>Bacteria</taxon>
        <taxon>Pseudomonadati</taxon>
        <taxon>Pseudomonadota</taxon>
        <taxon>Gammaproteobacteria</taxon>
        <taxon>Pasteurellales</taxon>
        <taxon>Pasteurellaceae</taxon>
        <taxon>Glaesserella</taxon>
    </lineage>
</organism>